<dbReference type="EMBL" id="KF577590">
    <property type="protein sequence ID" value="AGY35362.1"/>
    <property type="molecule type" value="Genomic_DNA"/>
</dbReference>
<accession>U5NVH5</accession>
<sequence>MSGDFDLIDPGTVLSRRALIDVIVGLSEHLEALTVLGGHAVIEMTWHLDALPVPDTTQDGDLGVAPQLLADSPLLFEKMTELGFEAARPDRPGIWSPIEQRDLPPHERASVDLIAPRAVAAENIRRPIRAARVGAHGKHSVSATEGTELSLLDRSSRVLRSFDTGPSVEAYVAGPAALLCAKAYKLHDRMEPSELRRNRERLRPKDFADVYRLLHAISGEEAARAFEQGAADERIGTAVGLGRDHLIELLRDPSAVAGPVAESWAAPELEDEMTDRIRFWLERFLG</sequence>
<dbReference type="RefSeq" id="WP_023164799.1">
    <property type="nucleotide sequence ID" value="NC_022590.1"/>
</dbReference>
<gene>
    <name evidence="1" type="ORF">AP13_p00530</name>
</gene>
<organism evidence="1">
    <name type="scientific">Brevibacterium sp. Ap13</name>
    <dbReference type="NCBI Taxonomy" id="1406197"/>
    <lineage>
        <taxon>Bacteria</taxon>
        <taxon>Bacillati</taxon>
        <taxon>Actinomycetota</taxon>
        <taxon>Actinomycetes</taxon>
        <taxon>Micrococcales</taxon>
        <taxon>Brevibacteriaceae</taxon>
        <taxon>Brevibacterium</taxon>
    </lineage>
</organism>
<evidence type="ECO:0000313" key="1">
    <source>
        <dbReference type="EMBL" id="AGY35362.1"/>
    </source>
</evidence>
<dbReference type="AlphaFoldDB" id="U5NVH5"/>
<geneLocation type="plasmid" evidence="1">
    <name>pAP13</name>
</geneLocation>
<name>U5NVH5_9MICO</name>
<keyword evidence="1" id="KW-0614">Plasmid</keyword>
<proteinExistence type="predicted"/>
<reference evidence="1" key="1">
    <citation type="journal article" date="2013" name="Genome Announc.">
        <title>Complete Genome Sequence of pAP13, a Large Linear Plasmid of a Brevibacterium Strain Isolated from a Saline Lake at 4,200 Meters above Sea Level in Argentina.</title>
        <authorList>
            <person name="Dib J.R."/>
            <person name="Schuldes J."/>
            <person name="Thurmer A."/>
            <person name="Farias M.E."/>
            <person name="Daniel R."/>
            <person name="Meinhardt F."/>
        </authorList>
    </citation>
    <scope>NUCLEOTIDE SEQUENCE</scope>
    <source>
        <strain evidence="1">Ap13</strain>
        <plasmid evidence="1">pAP13</plasmid>
    </source>
</reference>
<protein>
    <submittedName>
        <fullName evidence="1">Uncharacterized protein</fullName>
    </submittedName>
</protein>